<dbReference type="RefSeq" id="WP_255391529.1">
    <property type="nucleotide sequence ID" value="NZ_CP101509.1"/>
</dbReference>
<dbReference type="Proteomes" id="UP001057998">
    <property type="component" value="Chromosome 2"/>
</dbReference>
<gene>
    <name evidence="2" type="ORF">NNL38_16495</name>
</gene>
<feature type="region of interest" description="Disordered" evidence="1">
    <location>
        <begin position="21"/>
        <end position="42"/>
    </location>
</feature>
<accession>A0ABY5GLJ0</accession>
<protein>
    <submittedName>
        <fullName evidence="2">Uncharacterized protein</fullName>
    </submittedName>
</protein>
<evidence type="ECO:0000313" key="3">
    <source>
        <dbReference type="Proteomes" id="UP001057998"/>
    </source>
</evidence>
<proteinExistence type="predicted"/>
<keyword evidence="3" id="KW-1185">Reference proteome</keyword>
<name>A0ABY5GLJ0_9GAMM</name>
<dbReference type="EMBL" id="CP101509">
    <property type="protein sequence ID" value="UTV30185.1"/>
    <property type="molecule type" value="Genomic_DNA"/>
</dbReference>
<reference evidence="2" key="1">
    <citation type="submission" date="2022-07" db="EMBL/GenBank/DDBJ databases">
        <title>Genome sequencing of Photobacterium atrarenae GJH2-4.</title>
        <authorList>
            <person name="Park S.-J."/>
        </authorList>
    </citation>
    <scope>NUCLEOTIDE SEQUENCE</scope>
    <source>
        <strain evidence="2">GJH2-4</strain>
    </source>
</reference>
<organism evidence="2 3">
    <name type="scientific">Photobacterium atrarenae</name>
    <dbReference type="NCBI Taxonomy" id="865757"/>
    <lineage>
        <taxon>Bacteria</taxon>
        <taxon>Pseudomonadati</taxon>
        <taxon>Pseudomonadota</taxon>
        <taxon>Gammaproteobacteria</taxon>
        <taxon>Vibrionales</taxon>
        <taxon>Vibrionaceae</taxon>
        <taxon>Photobacterium</taxon>
    </lineage>
</organism>
<sequence length="62" mass="6955">MDKDQLLDAVLKAFDEQIQVEKGERSRSKEGTPEFHYGDGRVDGVDTGRAIVEQVFLAESKD</sequence>
<evidence type="ECO:0000256" key="1">
    <source>
        <dbReference type="SAM" id="MobiDB-lite"/>
    </source>
</evidence>
<evidence type="ECO:0000313" key="2">
    <source>
        <dbReference type="EMBL" id="UTV30185.1"/>
    </source>
</evidence>